<feature type="transmembrane region" description="Helical" evidence="8">
    <location>
        <begin position="1026"/>
        <end position="1052"/>
    </location>
</feature>
<dbReference type="Proteomes" id="UP001177023">
    <property type="component" value="Unassembled WGS sequence"/>
</dbReference>
<proteinExistence type="predicted"/>
<dbReference type="EMBL" id="CATQJA010002632">
    <property type="protein sequence ID" value="CAJ0574700.1"/>
    <property type="molecule type" value="Genomic_DNA"/>
</dbReference>
<keyword evidence="5 8" id="KW-1133">Transmembrane helix</keyword>
<keyword evidence="3" id="KW-0547">Nucleotide-binding</keyword>
<sequence length="1425" mass="157798">MRCVSQFWLLTRKNLLLIWRNKVWTLMEIVVPLLIGIPILLKMGQKISTMAMEAFLRSQVRRGSLDPPGNGTKPEPTLPPGSILVEKLHYGIEILAFSLHPAKLDYRVWTAGKAGEWKFEQHWAAYNGLGGEPPNRMSTYVARQVLSIQARLDEVFIEIVKAKVNGTVADPGPPIYRSFHAQAPPMKLAVSFIGYIPGLLAILLFPGIIHLAKDISFEVEIGLREYMQVMGLSPLLFYLSHGFIGWFKSMILLPFFAYPLMGYFDLLPIYCIGGVIFLYSLSVSAFAILCSSILKTSSSVFKLAMILWLLTVIQPIVLPVERHDAMWCFIQSLNPNQAFSLALDLWLNYDERNKPIEWSDMIADWRKEFNFACICGMLLFDALWMFFGALMMDRLRSEQTNFFRDLLSRMSPMRPSSKKKKKNKGDDDNNNQLVDEEDEKREAAHADLEVKNVTKKFSLTGGWVLKGVNLKAIQGQITVLLGHNGAGKSTTFSILCGLASATSGKVKVNSKPVGLCPQKNPLFPKLTVAEHLWFFHHLKRGKDNHKTAGDALMRDLKFYDKRHELSMNLSGGTKRKLLVAMAIIGRSRVVLLDEPTAGMDPGARRAVEFVLQRIKKDRTVLLTTHYMDEAEKLGDWVTIMQGGRDVINGSPGYLKRKYGSGYILTVVGASLTADGQQDMVTPVTPEAVQGLGEAVQKAVAGALGGDAGGFPLGPPHGRQIEMTIPLSNKGNFPKMCKALEKLKEDGKNVSGNVVLVDFGLSLNTLEQVFLRVGELGEGKHEEQKVGHSEWAKARRRHGFCMVFAQFLAMLKKRLLYNLKNIPQFCVQILIPIGLFYCVSMIVNATDKDVNSSLVGPSMVHPARCVLEGNDASRFETERFRKLLSTGCELLELPGGANFNKEVYKAAHDSPRLAIGFWLNGKELLGWYNPNGYHTAPLMVNVADNVRLQQITNNNASQITTRYELYVPQTASQIEQDKGVKQARKLALIPLLLLALSILTSGCIVLLVEERTSNFQHQQLLTKLHPITFWGASLVYDLLLCMVVFTAGFFILHHGHVLSPHSLNLLGRFLALYLWACLPFIYCLSYMFASAAKANTLLIVWQVTNLVKWFGCNRHPAVDRITFSVEPGQCFGLLGTNGAGKTTTIDILTGLKTSSGGRIRVYGKSGAGSSAVGYCPQFDAVLMDFTGRQILNIMATCHGYASPAKVAKQVLAAVGMSHDGDKAIKFCSGGQKRKISVGVALLAQDAIRILDEPTAGVDPKARRDIWQHLDLSRQPPGRTAQLLTSHSMDECEALCTKISIMIKGRMFAIGSSQHLKSKYSGGYTMTVELKPDDSEEQDPEQRQAKLKERVGAVTDAIIGAFPEAKIKEAGHSRVCIYVVPSGELPWSSAWASMNKLGADPKLTIADYSVTQCGLEDTFMKVTAQAN</sequence>
<feature type="transmembrane region" description="Helical" evidence="8">
    <location>
        <begin position="369"/>
        <end position="390"/>
    </location>
</feature>
<reference evidence="10" key="1">
    <citation type="submission" date="2023-06" db="EMBL/GenBank/DDBJ databases">
        <authorList>
            <person name="Delattre M."/>
        </authorList>
    </citation>
    <scope>NUCLEOTIDE SEQUENCE</scope>
    <source>
        <strain evidence="10">AF72</strain>
    </source>
</reference>
<evidence type="ECO:0000256" key="2">
    <source>
        <dbReference type="ARBA" id="ARBA00022692"/>
    </source>
</evidence>
<feature type="transmembrane region" description="Helical" evidence="8">
    <location>
        <begin position="300"/>
        <end position="320"/>
    </location>
</feature>
<dbReference type="FunFam" id="3.40.50.300:FF:001598">
    <property type="entry name" value="ABC transporter ced-7"/>
    <property type="match status" value="1"/>
</dbReference>
<dbReference type="Pfam" id="PF12698">
    <property type="entry name" value="ABC2_membrane_3"/>
    <property type="match status" value="2"/>
</dbReference>
<dbReference type="GO" id="GO:0016020">
    <property type="term" value="C:membrane"/>
    <property type="evidence" value="ECO:0007669"/>
    <property type="project" value="UniProtKB-SubCell"/>
</dbReference>
<evidence type="ECO:0000256" key="4">
    <source>
        <dbReference type="ARBA" id="ARBA00022840"/>
    </source>
</evidence>
<feature type="transmembrane region" description="Helical" evidence="8">
    <location>
        <begin position="269"/>
        <end position="294"/>
    </location>
</feature>
<evidence type="ECO:0000256" key="1">
    <source>
        <dbReference type="ARBA" id="ARBA00004141"/>
    </source>
</evidence>
<dbReference type="GO" id="GO:0140359">
    <property type="term" value="F:ABC-type transporter activity"/>
    <property type="evidence" value="ECO:0007669"/>
    <property type="project" value="InterPro"/>
</dbReference>
<protein>
    <recommendedName>
        <fullName evidence="9">ABC transporter domain-containing protein</fullName>
    </recommendedName>
</protein>
<dbReference type="InterPro" id="IPR003439">
    <property type="entry name" value="ABC_transporter-like_ATP-bd"/>
</dbReference>
<dbReference type="GO" id="GO:0005524">
    <property type="term" value="F:ATP binding"/>
    <property type="evidence" value="ECO:0007669"/>
    <property type="project" value="UniProtKB-KW"/>
</dbReference>
<dbReference type="InterPro" id="IPR003593">
    <property type="entry name" value="AAA+_ATPase"/>
</dbReference>
<evidence type="ECO:0000313" key="11">
    <source>
        <dbReference type="Proteomes" id="UP001177023"/>
    </source>
</evidence>
<dbReference type="GO" id="GO:0005319">
    <property type="term" value="F:lipid transporter activity"/>
    <property type="evidence" value="ECO:0007669"/>
    <property type="project" value="TreeGrafter"/>
</dbReference>
<comment type="caution">
    <text evidence="10">The sequence shown here is derived from an EMBL/GenBank/DDBJ whole genome shotgun (WGS) entry which is preliminary data.</text>
</comment>
<keyword evidence="4" id="KW-0067">ATP-binding</keyword>
<feature type="transmembrane region" description="Helical" evidence="8">
    <location>
        <begin position="1064"/>
        <end position="1088"/>
    </location>
</feature>
<dbReference type="CDD" id="cd03263">
    <property type="entry name" value="ABC_subfamily_A"/>
    <property type="match status" value="2"/>
</dbReference>
<dbReference type="Gene3D" id="3.40.50.300">
    <property type="entry name" value="P-loop containing nucleotide triphosphate hydrolases"/>
    <property type="match status" value="2"/>
</dbReference>
<dbReference type="PROSITE" id="PS50893">
    <property type="entry name" value="ABC_TRANSPORTER_2"/>
    <property type="match status" value="2"/>
</dbReference>
<keyword evidence="6 8" id="KW-0472">Membrane</keyword>
<dbReference type="SMART" id="SM00382">
    <property type="entry name" value="AAA"/>
    <property type="match status" value="2"/>
</dbReference>
<name>A0AA36CV00_9BILA</name>
<dbReference type="InterPro" id="IPR013525">
    <property type="entry name" value="ABC2_TM"/>
</dbReference>
<dbReference type="InterPro" id="IPR027417">
    <property type="entry name" value="P-loop_NTPase"/>
</dbReference>
<dbReference type="PANTHER" id="PTHR19229">
    <property type="entry name" value="ATP-BINDING CASSETTE TRANSPORTER SUBFAMILY A ABCA"/>
    <property type="match status" value="1"/>
</dbReference>
<keyword evidence="11" id="KW-1185">Reference proteome</keyword>
<feature type="transmembrane region" description="Helical" evidence="8">
    <location>
        <begin position="985"/>
        <end position="1006"/>
    </location>
</feature>
<evidence type="ECO:0000256" key="7">
    <source>
        <dbReference type="SAM" id="MobiDB-lite"/>
    </source>
</evidence>
<evidence type="ECO:0000313" key="10">
    <source>
        <dbReference type="EMBL" id="CAJ0574700.1"/>
    </source>
</evidence>
<dbReference type="InterPro" id="IPR026082">
    <property type="entry name" value="ABCA"/>
</dbReference>
<evidence type="ECO:0000256" key="6">
    <source>
        <dbReference type="ARBA" id="ARBA00023136"/>
    </source>
</evidence>
<feature type="non-terminal residue" evidence="10">
    <location>
        <position position="1"/>
    </location>
</feature>
<dbReference type="PROSITE" id="PS00211">
    <property type="entry name" value="ABC_TRANSPORTER_1"/>
    <property type="match status" value="1"/>
</dbReference>
<feature type="transmembrane region" description="Helical" evidence="8">
    <location>
        <begin position="235"/>
        <end position="257"/>
    </location>
</feature>
<feature type="domain" description="ABC transporter" evidence="9">
    <location>
        <begin position="448"/>
        <end position="667"/>
    </location>
</feature>
<evidence type="ECO:0000256" key="5">
    <source>
        <dbReference type="ARBA" id="ARBA00022989"/>
    </source>
</evidence>
<dbReference type="SUPFAM" id="SSF52540">
    <property type="entry name" value="P-loop containing nucleoside triphosphate hydrolases"/>
    <property type="match status" value="2"/>
</dbReference>
<evidence type="ECO:0000259" key="9">
    <source>
        <dbReference type="PROSITE" id="PS50893"/>
    </source>
</evidence>
<dbReference type="GO" id="GO:0016887">
    <property type="term" value="F:ATP hydrolysis activity"/>
    <property type="evidence" value="ECO:0007669"/>
    <property type="project" value="InterPro"/>
</dbReference>
<keyword evidence="2 8" id="KW-0812">Transmembrane</keyword>
<feature type="transmembrane region" description="Helical" evidence="8">
    <location>
        <begin position="23"/>
        <end position="41"/>
    </location>
</feature>
<dbReference type="Pfam" id="PF00005">
    <property type="entry name" value="ABC_tran"/>
    <property type="match status" value="2"/>
</dbReference>
<dbReference type="InterPro" id="IPR017871">
    <property type="entry name" value="ABC_transporter-like_CS"/>
</dbReference>
<evidence type="ECO:0000256" key="3">
    <source>
        <dbReference type="ARBA" id="ARBA00022741"/>
    </source>
</evidence>
<comment type="subcellular location">
    <subcellularLocation>
        <location evidence="1">Membrane</location>
        <topology evidence="1">Multi-pass membrane protein</topology>
    </subcellularLocation>
</comment>
<feature type="region of interest" description="Disordered" evidence="7">
    <location>
        <begin position="412"/>
        <end position="441"/>
    </location>
</feature>
<dbReference type="PANTHER" id="PTHR19229:SF271">
    <property type="entry name" value="ABC TRANSPORTER CED-7"/>
    <property type="match status" value="1"/>
</dbReference>
<feature type="transmembrane region" description="Helical" evidence="8">
    <location>
        <begin position="188"/>
        <end position="209"/>
    </location>
</feature>
<gene>
    <name evidence="10" type="ORF">MSPICULIGERA_LOCUS13028</name>
</gene>
<organism evidence="10 11">
    <name type="scientific">Mesorhabditis spiculigera</name>
    <dbReference type="NCBI Taxonomy" id="96644"/>
    <lineage>
        <taxon>Eukaryota</taxon>
        <taxon>Metazoa</taxon>
        <taxon>Ecdysozoa</taxon>
        <taxon>Nematoda</taxon>
        <taxon>Chromadorea</taxon>
        <taxon>Rhabditida</taxon>
        <taxon>Rhabditina</taxon>
        <taxon>Rhabditomorpha</taxon>
        <taxon>Rhabditoidea</taxon>
        <taxon>Rhabditidae</taxon>
        <taxon>Mesorhabditinae</taxon>
        <taxon>Mesorhabditis</taxon>
    </lineage>
</organism>
<accession>A0AA36CV00</accession>
<evidence type="ECO:0000256" key="8">
    <source>
        <dbReference type="SAM" id="Phobius"/>
    </source>
</evidence>
<feature type="domain" description="ABC transporter" evidence="9">
    <location>
        <begin position="1100"/>
        <end position="1327"/>
    </location>
</feature>